<keyword evidence="7 8" id="KW-0472">Membrane</keyword>
<comment type="subcellular location">
    <subcellularLocation>
        <location evidence="1">Cell inner membrane</location>
        <topology evidence="1">Multi-pass membrane protein</topology>
    </subcellularLocation>
</comment>
<evidence type="ECO:0000256" key="4">
    <source>
        <dbReference type="ARBA" id="ARBA00022519"/>
    </source>
</evidence>
<keyword evidence="3" id="KW-1003">Cell membrane</keyword>
<dbReference type="EMBL" id="UINC01001594">
    <property type="protein sequence ID" value="SUZ84526.1"/>
    <property type="molecule type" value="Genomic_DNA"/>
</dbReference>
<keyword evidence="5 8" id="KW-0812">Transmembrane</keyword>
<evidence type="ECO:0000256" key="8">
    <source>
        <dbReference type="SAM" id="Phobius"/>
    </source>
</evidence>
<evidence type="ECO:0000313" key="10">
    <source>
        <dbReference type="EMBL" id="SUZ84526.1"/>
    </source>
</evidence>
<evidence type="ECO:0000256" key="2">
    <source>
        <dbReference type="ARBA" id="ARBA00022448"/>
    </source>
</evidence>
<organism evidence="10">
    <name type="scientific">marine metagenome</name>
    <dbReference type="NCBI Taxonomy" id="408172"/>
    <lineage>
        <taxon>unclassified sequences</taxon>
        <taxon>metagenomes</taxon>
        <taxon>ecological metagenomes</taxon>
    </lineage>
</organism>
<sequence length="140" mass="15544">MVVVTCAVVVLRYVFDTGAIALQESVTYMHSLVFMVGLSYALKHDGHVRVDLLFARLSERARMKINLIGHLSLLLPVCLVIAVESFDYVTRAWVIFEGSPEVGGIPAVYLLKTLIPLSALLLLAQTISEAVQAYRILRRD</sequence>
<feature type="transmembrane region" description="Helical" evidence="8">
    <location>
        <begin position="63"/>
        <end position="83"/>
    </location>
</feature>
<dbReference type="PANTHER" id="PTHR35011:SF4">
    <property type="entry name" value="SLL1102 PROTEIN"/>
    <property type="match status" value="1"/>
</dbReference>
<evidence type="ECO:0000256" key="1">
    <source>
        <dbReference type="ARBA" id="ARBA00004429"/>
    </source>
</evidence>
<evidence type="ECO:0000256" key="6">
    <source>
        <dbReference type="ARBA" id="ARBA00022989"/>
    </source>
</evidence>
<dbReference type="AlphaFoldDB" id="A0A381QYK0"/>
<keyword evidence="6 8" id="KW-1133">Transmembrane helix</keyword>
<evidence type="ECO:0000256" key="3">
    <source>
        <dbReference type="ARBA" id="ARBA00022475"/>
    </source>
</evidence>
<gene>
    <name evidence="10" type="ORF">METZ01_LOCUS37380</name>
</gene>
<accession>A0A381QYK0</accession>
<evidence type="ECO:0000256" key="7">
    <source>
        <dbReference type="ARBA" id="ARBA00023136"/>
    </source>
</evidence>
<dbReference type="InterPro" id="IPR055348">
    <property type="entry name" value="DctQ"/>
</dbReference>
<evidence type="ECO:0000259" key="9">
    <source>
        <dbReference type="Pfam" id="PF04290"/>
    </source>
</evidence>
<name>A0A381QYK0_9ZZZZ</name>
<feature type="transmembrane region" description="Helical" evidence="8">
    <location>
        <begin position="26"/>
        <end position="42"/>
    </location>
</feature>
<protein>
    <recommendedName>
        <fullName evidence="9">Tripartite ATP-independent periplasmic transporters DctQ component domain-containing protein</fullName>
    </recommendedName>
</protein>
<dbReference type="InterPro" id="IPR007387">
    <property type="entry name" value="TRAP_DctQ"/>
</dbReference>
<dbReference type="PANTHER" id="PTHR35011">
    <property type="entry name" value="2,3-DIKETO-L-GULONATE TRAP TRANSPORTER SMALL PERMEASE PROTEIN YIAM"/>
    <property type="match status" value="1"/>
</dbReference>
<reference evidence="10" key="1">
    <citation type="submission" date="2018-05" db="EMBL/GenBank/DDBJ databases">
        <authorList>
            <person name="Lanie J.A."/>
            <person name="Ng W.-L."/>
            <person name="Kazmierczak K.M."/>
            <person name="Andrzejewski T.M."/>
            <person name="Davidsen T.M."/>
            <person name="Wayne K.J."/>
            <person name="Tettelin H."/>
            <person name="Glass J.I."/>
            <person name="Rusch D."/>
            <person name="Podicherti R."/>
            <person name="Tsui H.-C.T."/>
            <person name="Winkler M.E."/>
        </authorList>
    </citation>
    <scope>NUCLEOTIDE SEQUENCE</scope>
</reference>
<keyword evidence="4" id="KW-0997">Cell inner membrane</keyword>
<proteinExistence type="predicted"/>
<evidence type="ECO:0000256" key="5">
    <source>
        <dbReference type="ARBA" id="ARBA00022692"/>
    </source>
</evidence>
<keyword evidence="2" id="KW-0813">Transport</keyword>
<feature type="domain" description="Tripartite ATP-independent periplasmic transporters DctQ component" evidence="9">
    <location>
        <begin position="1"/>
        <end position="134"/>
    </location>
</feature>
<dbReference type="GO" id="GO:0005886">
    <property type="term" value="C:plasma membrane"/>
    <property type="evidence" value="ECO:0007669"/>
    <property type="project" value="UniProtKB-SubCell"/>
</dbReference>
<dbReference type="Pfam" id="PF04290">
    <property type="entry name" value="DctQ"/>
    <property type="match status" value="1"/>
</dbReference>
<feature type="transmembrane region" description="Helical" evidence="8">
    <location>
        <begin position="103"/>
        <end position="124"/>
    </location>
</feature>